<reference evidence="3 4" key="2">
    <citation type="submission" date="2020-07" db="EMBL/GenBank/DDBJ databases">
        <title>Genome assembly of wild tea tree DASZ reveals pedigree and selection history of tea varieties.</title>
        <authorList>
            <person name="Zhang W."/>
        </authorList>
    </citation>
    <scope>NUCLEOTIDE SEQUENCE [LARGE SCALE GENOMIC DNA]</scope>
    <source>
        <strain evidence="4">cv. G240</strain>
        <tissue evidence="3">Leaf</tissue>
    </source>
</reference>
<dbReference type="SUPFAM" id="SSF46565">
    <property type="entry name" value="Chaperone J-domain"/>
    <property type="match status" value="1"/>
</dbReference>
<dbReference type="Gene3D" id="1.10.287.110">
    <property type="entry name" value="DnaJ domain"/>
    <property type="match status" value="1"/>
</dbReference>
<proteinExistence type="predicted"/>
<reference evidence="4" key="1">
    <citation type="journal article" date="2020" name="Nat. Commun.">
        <title>Genome assembly of wild tea tree DASZ reveals pedigree and selection history of tea varieties.</title>
        <authorList>
            <person name="Zhang W."/>
            <person name="Zhang Y."/>
            <person name="Qiu H."/>
            <person name="Guo Y."/>
            <person name="Wan H."/>
            <person name="Zhang X."/>
            <person name="Scossa F."/>
            <person name="Alseekh S."/>
            <person name="Zhang Q."/>
            <person name="Wang P."/>
            <person name="Xu L."/>
            <person name="Schmidt M.H."/>
            <person name="Jia X."/>
            <person name="Li D."/>
            <person name="Zhu A."/>
            <person name="Guo F."/>
            <person name="Chen W."/>
            <person name="Ni D."/>
            <person name="Usadel B."/>
            <person name="Fernie A.R."/>
            <person name="Wen W."/>
        </authorList>
    </citation>
    <scope>NUCLEOTIDE SEQUENCE [LARGE SCALE GENOMIC DNA]</scope>
    <source>
        <strain evidence="4">cv. G240</strain>
    </source>
</reference>
<dbReference type="EMBL" id="JACBKZ010000002">
    <property type="protein sequence ID" value="KAF5958109.1"/>
    <property type="molecule type" value="Genomic_DNA"/>
</dbReference>
<dbReference type="PANTHER" id="PTHR47926">
    <property type="entry name" value="PENTATRICOPEPTIDE REPEAT-CONTAINING PROTEIN"/>
    <property type="match status" value="1"/>
</dbReference>
<comment type="caution">
    <text evidence="3">The sequence shown here is derived from an EMBL/GenBank/DDBJ whole genome shotgun (WGS) entry which is preliminary data.</text>
</comment>
<dbReference type="InterPro" id="IPR046848">
    <property type="entry name" value="E_motif"/>
</dbReference>
<dbReference type="PANTHER" id="PTHR47926:SF347">
    <property type="entry name" value="PENTATRICOPEPTIDE REPEAT-CONTAINING PROTEIN"/>
    <property type="match status" value="1"/>
</dbReference>
<keyword evidence="4" id="KW-1185">Reference proteome</keyword>
<dbReference type="Pfam" id="PF01535">
    <property type="entry name" value="PPR"/>
    <property type="match status" value="6"/>
</dbReference>
<dbReference type="InterPro" id="IPR002885">
    <property type="entry name" value="PPR_rpt"/>
</dbReference>
<dbReference type="FunFam" id="1.25.40.10:FF:000090">
    <property type="entry name" value="Pentatricopeptide repeat-containing protein, chloroplastic"/>
    <property type="match status" value="1"/>
</dbReference>
<name>A0A7J7HZL3_CAMSI</name>
<gene>
    <name evidence="3" type="ORF">HYC85_005334</name>
</gene>
<evidence type="ECO:0000313" key="3">
    <source>
        <dbReference type="EMBL" id="KAF5958109.1"/>
    </source>
</evidence>
<dbReference type="InterPro" id="IPR036869">
    <property type="entry name" value="J_dom_sf"/>
</dbReference>
<evidence type="ECO:0000256" key="2">
    <source>
        <dbReference type="PROSITE-ProRule" id="PRU00708"/>
    </source>
</evidence>
<dbReference type="Pfam" id="PF13041">
    <property type="entry name" value="PPR_2"/>
    <property type="match status" value="2"/>
</dbReference>
<accession>A0A7J7HZL3</accession>
<evidence type="ECO:0008006" key="5">
    <source>
        <dbReference type="Google" id="ProtNLM"/>
    </source>
</evidence>
<dbReference type="Proteomes" id="UP000593564">
    <property type="component" value="Unassembled WGS sequence"/>
</dbReference>
<organism evidence="3 4">
    <name type="scientific">Camellia sinensis</name>
    <name type="common">Tea plant</name>
    <name type="synonym">Thea sinensis</name>
    <dbReference type="NCBI Taxonomy" id="4442"/>
    <lineage>
        <taxon>Eukaryota</taxon>
        <taxon>Viridiplantae</taxon>
        <taxon>Streptophyta</taxon>
        <taxon>Embryophyta</taxon>
        <taxon>Tracheophyta</taxon>
        <taxon>Spermatophyta</taxon>
        <taxon>Magnoliopsida</taxon>
        <taxon>eudicotyledons</taxon>
        <taxon>Gunneridae</taxon>
        <taxon>Pentapetalae</taxon>
        <taxon>asterids</taxon>
        <taxon>Ericales</taxon>
        <taxon>Theaceae</taxon>
        <taxon>Camellia</taxon>
    </lineage>
</organism>
<sequence>MWQVMLAAAVAGSGFFAKRFLSTTTTNSDDPNIEADTKCDQSKELQQQQQQQHLTTPSKPQLAIPLAFQSCNDCKSESETQSSTAVGDGSIFMFSSPVSKGGTGSRFGSKKSGGNREGFKTSGIVSYLCICMAHINICLQRLAEALDAEVKSWSSGKEANLHALLSTLQYILGPDSGWQPIPLTEVITSAAVKKAYRKATLCVHPDKLQQRGASVQQKYICEKVFDLLKDAAIITKHQYRNVHAHHLFDKTPHGDLYSLNSLIASYVRNNDPLTAWNLFVHIHRIRSDLNAYTFTPVFGACSSLSNSNRGQQVHGLMIKLGSNSGIVTKTALIDMYSKYGQLGDSVRVFDDMGFKDVVAWNAMLSSFLRHGFPVKALRVFEAMRKERVEFSKFSLCSVLKACASLNAKRQGKQVHALVIVMGRDLVVLSTALIDFYSGVGYIDEAMKVYCKLNHQADDIMLNSLISGCIQNRKYDVAMSIMSAMKPNVIALTSALVACSENSDLWIGKQIHGMAIRQGFISNTQLCNILLDMYAKCGKILNARLVFDQMPQSDVVSWTSMIDAYGSHGHGCESLELFKKMGEEGNRVAPNSVTLLVVLSACGHSGLVEQGQECFALFQEKYGVDPGPEHDACFIDILGRAGRIEEAWRLFHDMVDNGIKPTAAVWAALLNACTLNQDVTRGEFAAKQLFEWEPTKPANYIALSNFYAAIGRWDSVDLLRSIMKDRGIAKEAGSSWVAIASSNEN</sequence>
<dbReference type="FunFam" id="1.25.40.10:FF:000382">
    <property type="entry name" value="Pentatricopeptide repeat-containing protein"/>
    <property type="match status" value="1"/>
</dbReference>
<dbReference type="InterPro" id="IPR046960">
    <property type="entry name" value="PPR_At4g14850-like_plant"/>
</dbReference>
<feature type="repeat" description="PPR" evidence="2">
    <location>
        <begin position="626"/>
        <end position="660"/>
    </location>
</feature>
<dbReference type="GO" id="GO:0009451">
    <property type="term" value="P:RNA modification"/>
    <property type="evidence" value="ECO:0007669"/>
    <property type="project" value="InterPro"/>
</dbReference>
<protein>
    <recommendedName>
        <fullName evidence="5">J domain-containing protein</fullName>
    </recommendedName>
</protein>
<feature type="repeat" description="PPR" evidence="2">
    <location>
        <begin position="553"/>
        <end position="587"/>
    </location>
</feature>
<keyword evidence="1" id="KW-0677">Repeat</keyword>
<dbReference type="Pfam" id="PF20431">
    <property type="entry name" value="E_motif"/>
    <property type="match status" value="1"/>
</dbReference>
<dbReference type="GO" id="GO:0003723">
    <property type="term" value="F:RNA binding"/>
    <property type="evidence" value="ECO:0007669"/>
    <property type="project" value="InterPro"/>
</dbReference>
<dbReference type="PROSITE" id="PS51375">
    <property type="entry name" value="PPR"/>
    <property type="match status" value="3"/>
</dbReference>
<dbReference type="Gene3D" id="1.25.40.10">
    <property type="entry name" value="Tetratricopeptide repeat domain"/>
    <property type="match status" value="4"/>
</dbReference>
<evidence type="ECO:0000313" key="4">
    <source>
        <dbReference type="Proteomes" id="UP000593564"/>
    </source>
</evidence>
<feature type="repeat" description="PPR" evidence="2">
    <location>
        <begin position="356"/>
        <end position="390"/>
    </location>
</feature>
<dbReference type="NCBIfam" id="TIGR00756">
    <property type="entry name" value="PPR"/>
    <property type="match status" value="3"/>
</dbReference>
<dbReference type="AlphaFoldDB" id="A0A7J7HZL3"/>
<evidence type="ECO:0000256" key="1">
    <source>
        <dbReference type="ARBA" id="ARBA00022737"/>
    </source>
</evidence>
<dbReference type="InterPro" id="IPR011990">
    <property type="entry name" value="TPR-like_helical_dom_sf"/>
</dbReference>